<proteinExistence type="predicted"/>
<gene>
    <name evidence="3" type="ORF">HNQ65_004353</name>
</gene>
<feature type="transmembrane region" description="Helical" evidence="1">
    <location>
        <begin position="135"/>
        <end position="161"/>
    </location>
</feature>
<feature type="transmembrane region" description="Helical" evidence="1">
    <location>
        <begin position="201"/>
        <end position="224"/>
    </location>
</feature>
<keyword evidence="1" id="KW-0472">Membrane</keyword>
<feature type="domain" description="DUF3592" evidence="2">
    <location>
        <begin position="44"/>
        <end position="133"/>
    </location>
</feature>
<dbReference type="InterPro" id="IPR021994">
    <property type="entry name" value="DUF3592"/>
</dbReference>
<feature type="transmembrane region" description="Helical" evidence="1">
    <location>
        <begin position="475"/>
        <end position="496"/>
    </location>
</feature>
<evidence type="ECO:0000259" key="2">
    <source>
        <dbReference type="Pfam" id="PF12158"/>
    </source>
</evidence>
<dbReference type="Pfam" id="PF12158">
    <property type="entry name" value="DUF3592"/>
    <property type="match status" value="1"/>
</dbReference>
<feature type="transmembrane region" description="Helical" evidence="1">
    <location>
        <begin position="451"/>
        <end position="469"/>
    </location>
</feature>
<keyword evidence="1" id="KW-1133">Transmembrane helix</keyword>
<dbReference type="RefSeq" id="WP_184342841.1">
    <property type="nucleotide sequence ID" value="NZ_JACHIG010000011.1"/>
</dbReference>
<feature type="transmembrane region" description="Helical" evidence="1">
    <location>
        <begin position="7"/>
        <end position="29"/>
    </location>
</feature>
<reference evidence="3 4" key="1">
    <citation type="submission" date="2020-08" db="EMBL/GenBank/DDBJ databases">
        <title>Genomic Encyclopedia of Type Strains, Phase IV (KMG-IV): sequencing the most valuable type-strain genomes for metagenomic binning, comparative biology and taxonomic classification.</title>
        <authorList>
            <person name="Goeker M."/>
        </authorList>
    </citation>
    <scope>NUCLEOTIDE SEQUENCE [LARGE SCALE GENOMIC DNA]</scope>
    <source>
        <strain evidence="3 4">DSM 12252</strain>
    </source>
</reference>
<evidence type="ECO:0000256" key="1">
    <source>
        <dbReference type="SAM" id="Phobius"/>
    </source>
</evidence>
<dbReference type="AlphaFoldDB" id="A0A7W8DM63"/>
<evidence type="ECO:0000313" key="4">
    <source>
        <dbReference type="Proteomes" id="UP000590740"/>
    </source>
</evidence>
<comment type="caution">
    <text evidence="3">The sequence shown here is derived from an EMBL/GenBank/DDBJ whole genome shotgun (WGS) entry which is preliminary data.</text>
</comment>
<dbReference type="EMBL" id="JACHIG010000011">
    <property type="protein sequence ID" value="MBB5034745.1"/>
    <property type="molecule type" value="Genomic_DNA"/>
</dbReference>
<feature type="transmembrane region" description="Helical" evidence="1">
    <location>
        <begin position="230"/>
        <end position="251"/>
    </location>
</feature>
<organism evidence="3 4">
    <name type="scientific">Prosthecobacter vanneervenii</name>
    <dbReference type="NCBI Taxonomy" id="48466"/>
    <lineage>
        <taxon>Bacteria</taxon>
        <taxon>Pseudomonadati</taxon>
        <taxon>Verrucomicrobiota</taxon>
        <taxon>Verrucomicrobiia</taxon>
        <taxon>Verrucomicrobiales</taxon>
        <taxon>Verrucomicrobiaceae</taxon>
        <taxon>Prosthecobacter</taxon>
    </lineage>
</organism>
<protein>
    <recommendedName>
        <fullName evidence="2">DUF3592 domain-containing protein</fullName>
    </recommendedName>
</protein>
<evidence type="ECO:0000313" key="3">
    <source>
        <dbReference type="EMBL" id="MBB5034745.1"/>
    </source>
</evidence>
<keyword evidence="1" id="KW-0812">Transmembrane</keyword>
<dbReference type="Proteomes" id="UP000590740">
    <property type="component" value="Unassembled WGS sequence"/>
</dbReference>
<sequence length="584" mass="65156">MNQLGGGCAVLFGLPFILIGLAVGLYLYLPVMNSWWSARGWEEVPCRIESAELKTSRGSEGDATYQVEASYHYEFDRRSYHGDKVSFSGGSDNIGDFQQQVFKRLRECKDQNLPFRCFVNPSRPEQAVLFRDLRWGLALMMSIFPTVFPLAGFLVSVGGWLQARKARINYRLSVQNPDKPWLWKQEWAGGVVRGSYDGLPFTLGGGCWIMVVQLPLALAVVLGGELAKSTLALLALLPSALALILLRFAWLRIKVRMVFGRPSLRLGSLPVRPGAVMAGELLFERSLSPVSAISVRVMCQRHITRVSGDSNNTAKETIWECTKMLSAAEARREVGGGFALPLRIDIPKGLPCSEQGETSIVMTEGERHVWTMEVGSSNGSKLAMLLLPVFASHNEVQSDEAVAEAPVETVTLSLEDLMSRLKARGIQSGFDQAGLPLFIDCSQARNRSTGLFLLFFGSVWMTAFLVMNANGAPLIFRLFWGITSPLILGGALWSLLHRRRIEFDAGRLNILNSFGPFYSWRENFEPRHITGFVYDTHLQSGSRFYYRVRAETIFGQKKTLADGITESLTAETLVRHLEQWRKRG</sequence>
<name>A0A7W8DM63_9BACT</name>
<keyword evidence="4" id="KW-1185">Reference proteome</keyword>
<accession>A0A7W8DM63</accession>